<reference evidence="1" key="1">
    <citation type="submission" date="2014-11" db="EMBL/GenBank/DDBJ databases">
        <authorList>
            <person name="Amaro Gonzalez C."/>
        </authorList>
    </citation>
    <scope>NUCLEOTIDE SEQUENCE</scope>
</reference>
<sequence length="30" mass="3274">MGRGQGQDTMSMLLNNVEISQPDGASFLYI</sequence>
<accession>A0A0E9TSC0</accession>
<reference evidence="1" key="2">
    <citation type="journal article" date="2015" name="Fish Shellfish Immunol.">
        <title>Early steps in the European eel (Anguilla anguilla)-Vibrio vulnificus interaction in the gills: Role of the RtxA13 toxin.</title>
        <authorList>
            <person name="Callol A."/>
            <person name="Pajuelo D."/>
            <person name="Ebbesson L."/>
            <person name="Teles M."/>
            <person name="MacKenzie S."/>
            <person name="Amaro C."/>
        </authorList>
    </citation>
    <scope>NUCLEOTIDE SEQUENCE</scope>
</reference>
<protein>
    <submittedName>
        <fullName evidence="1">Uncharacterized protein</fullName>
    </submittedName>
</protein>
<dbReference type="AlphaFoldDB" id="A0A0E9TSC0"/>
<dbReference type="EMBL" id="GBXM01052126">
    <property type="protein sequence ID" value="JAH56451.1"/>
    <property type="molecule type" value="Transcribed_RNA"/>
</dbReference>
<proteinExistence type="predicted"/>
<organism evidence="1">
    <name type="scientific">Anguilla anguilla</name>
    <name type="common">European freshwater eel</name>
    <name type="synonym">Muraena anguilla</name>
    <dbReference type="NCBI Taxonomy" id="7936"/>
    <lineage>
        <taxon>Eukaryota</taxon>
        <taxon>Metazoa</taxon>
        <taxon>Chordata</taxon>
        <taxon>Craniata</taxon>
        <taxon>Vertebrata</taxon>
        <taxon>Euteleostomi</taxon>
        <taxon>Actinopterygii</taxon>
        <taxon>Neopterygii</taxon>
        <taxon>Teleostei</taxon>
        <taxon>Anguilliformes</taxon>
        <taxon>Anguillidae</taxon>
        <taxon>Anguilla</taxon>
    </lineage>
</organism>
<name>A0A0E9TSC0_ANGAN</name>
<evidence type="ECO:0000313" key="1">
    <source>
        <dbReference type="EMBL" id="JAH56451.1"/>
    </source>
</evidence>